<comment type="caution">
    <text evidence="1">The sequence shown here is derived from an EMBL/GenBank/DDBJ whole genome shotgun (WGS) entry which is preliminary data.</text>
</comment>
<dbReference type="Proteomes" id="UP000789920">
    <property type="component" value="Unassembled WGS sequence"/>
</dbReference>
<reference evidence="1" key="1">
    <citation type="submission" date="2021-06" db="EMBL/GenBank/DDBJ databases">
        <authorList>
            <person name="Kallberg Y."/>
            <person name="Tangrot J."/>
            <person name="Rosling A."/>
        </authorList>
    </citation>
    <scope>NUCLEOTIDE SEQUENCE</scope>
    <source>
        <strain evidence="1">MA461A</strain>
    </source>
</reference>
<sequence>GYLTMVTGNTGHEKYEALNDRDMRYTSTDKRYMENNNYQESEAQNNKNGRYQTMEVGDTNQQASMSSNRNNRNGEYQTARTRDFKQ</sequence>
<organism evidence="1 2">
    <name type="scientific">Racocetra persica</name>
    <dbReference type="NCBI Taxonomy" id="160502"/>
    <lineage>
        <taxon>Eukaryota</taxon>
        <taxon>Fungi</taxon>
        <taxon>Fungi incertae sedis</taxon>
        <taxon>Mucoromycota</taxon>
        <taxon>Glomeromycotina</taxon>
        <taxon>Glomeromycetes</taxon>
        <taxon>Diversisporales</taxon>
        <taxon>Gigasporaceae</taxon>
        <taxon>Racocetra</taxon>
    </lineage>
</organism>
<keyword evidence="2" id="KW-1185">Reference proteome</keyword>
<gene>
    <name evidence="1" type="ORF">RPERSI_LOCUS31573</name>
</gene>
<dbReference type="EMBL" id="CAJVQC010127808">
    <property type="protein sequence ID" value="CAG8840781.1"/>
    <property type="molecule type" value="Genomic_DNA"/>
</dbReference>
<evidence type="ECO:0000313" key="1">
    <source>
        <dbReference type="EMBL" id="CAG8840781.1"/>
    </source>
</evidence>
<feature type="non-terminal residue" evidence="1">
    <location>
        <position position="1"/>
    </location>
</feature>
<evidence type="ECO:0000313" key="2">
    <source>
        <dbReference type="Proteomes" id="UP000789920"/>
    </source>
</evidence>
<accession>A0ACA9SK36</accession>
<name>A0ACA9SK36_9GLOM</name>
<proteinExistence type="predicted"/>
<protein>
    <submittedName>
        <fullName evidence="1">28854_t:CDS:1</fullName>
    </submittedName>
</protein>